<accession>A0A8J6BXE9</accession>
<feature type="transmembrane region" description="Helical" evidence="1">
    <location>
        <begin position="6"/>
        <end position="27"/>
    </location>
</feature>
<reference evidence="2" key="1">
    <citation type="journal article" date="2021" name="bioRxiv">
        <title>Whole Genome Assembly and Annotation of Northern Wild Rice, Zizania palustris L., Supports a Whole Genome Duplication in the Zizania Genus.</title>
        <authorList>
            <person name="Haas M."/>
            <person name="Kono T."/>
            <person name="Macchietto M."/>
            <person name="Millas R."/>
            <person name="McGilp L."/>
            <person name="Shao M."/>
            <person name="Duquette J."/>
            <person name="Hirsch C.N."/>
            <person name="Kimball J."/>
        </authorList>
    </citation>
    <scope>NUCLEOTIDE SEQUENCE</scope>
    <source>
        <tissue evidence="2">Fresh leaf tissue</tissue>
    </source>
</reference>
<keyword evidence="1" id="KW-0812">Transmembrane</keyword>
<keyword evidence="3" id="KW-1185">Reference proteome</keyword>
<dbReference type="AlphaFoldDB" id="A0A8J6BXE9"/>
<reference evidence="2" key="2">
    <citation type="submission" date="2021-02" db="EMBL/GenBank/DDBJ databases">
        <authorList>
            <person name="Kimball J.A."/>
            <person name="Haas M.W."/>
            <person name="Macchietto M."/>
            <person name="Kono T."/>
            <person name="Duquette J."/>
            <person name="Shao M."/>
        </authorList>
    </citation>
    <scope>NUCLEOTIDE SEQUENCE</scope>
    <source>
        <tissue evidence="2">Fresh leaf tissue</tissue>
    </source>
</reference>
<sequence length="72" mass="7555">MTSVEIVYNAVSVAVAVLMAIGFAIYAKKALGGMQSSEGICPEPVRIAHASAELRYGHQECSDPSSVQTDVV</sequence>
<keyword evidence="1" id="KW-1133">Transmembrane helix</keyword>
<protein>
    <submittedName>
        <fullName evidence="2">Uncharacterized protein</fullName>
    </submittedName>
</protein>
<dbReference type="Proteomes" id="UP000729402">
    <property type="component" value="Unassembled WGS sequence"/>
</dbReference>
<organism evidence="2 3">
    <name type="scientific">Zizania palustris</name>
    <name type="common">Northern wild rice</name>
    <dbReference type="NCBI Taxonomy" id="103762"/>
    <lineage>
        <taxon>Eukaryota</taxon>
        <taxon>Viridiplantae</taxon>
        <taxon>Streptophyta</taxon>
        <taxon>Embryophyta</taxon>
        <taxon>Tracheophyta</taxon>
        <taxon>Spermatophyta</taxon>
        <taxon>Magnoliopsida</taxon>
        <taxon>Liliopsida</taxon>
        <taxon>Poales</taxon>
        <taxon>Poaceae</taxon>
        <taxon>BOP clade</taxon>
        <taxon>Oryzoideae</taxon>
        <taxon>Oryzeae</taxon>
        <taxon>Zizaniinae</taxon>
        <taxon>Zizania</taxon>
    </lineage>
</organism>
<keyword evidence="1" id="KW-0472">Membrane</keyword>
<evidence type="ECO:0000256" key="1">
    <source>
        <dbReference type="SAM" id="Phobius"/>
    </source>
</evidence>
<gene>
    <name evidence="2" type="ORF">GUJ93_ZPchr0013g34183</name>
</gene>
<dbReference type="EMBL" id="JAAALK010000079">
    <property type="protein sequence ID" value="KAG8099282.1"/>
    <property type="molecule type" value="Genomic_DNA"/>
</dbReference>
<evidence type="ECO:0000313" key="2">
    <source>
        <dbReference type="EMBL" id="KAG8099282.1"/>
    </source>
</evidence>
<comment type="caution">
    <text evidence="2">The sequence shown here is derived from an EMBL/GenBank/DDBJ whole genome shotgun (WGS) entry which is preliminary data.</text>
</comment>
<name>A0A8J6BXE9_ZIZPA</name>
<proteinExistence type="predicted"/>
<evidence type="ECO:0000313" key="3">
    <source>
        <dbReference type="Proteomes" id="UP000729402"/>
    </source>
</evidence>